<dbReference type="AlphaFoldDB" id="A0A7J7IT61"/>
<accession>A0A7J7IT61</accession>
<proteinExistence type="predicted"/>
<reference evidence="1" key="1">
    <citation type="submission" date="2020-06" db="EMBL/GenBank/DDBJ databases">
        <title>Draft genome of Bugula neritina, a colonial animal packing powerful symbionts and potential medicines.</title>
        <authorList>
            <person name="Rayko M."/>
        </authorList>
    </citation>
    <scope>NUCLEOTIDE SEQUENCE [LARGE SCALE GENOMIC DNA]</scope>
    <source>
        <strain evidence="1">Kwan_BN1</strain>
    </source>
</reference>
<keyword evidence="2" id="KW-1185">Reference proteome</keyword>
<protein>
    <submittedName>
        <fullName evidence="1">Uncharacterized protein</fullName>
    </submittedName>
</protein>
<organism evidence="1 2">
    <name type="scientific">Bugula neritina</name>
    <name type="common">Brown bryozoan</name>
    <name type="synonym">Sertularia neritina</name>
    <dbReference type="NCBI Taxonomy" id="10212"/>
    <lineage>
        <taxon>Eukaryota</taxon>
        <taxon>Metazoa</taxon>
        <taxon>Spiralia</taxon>
        <taxon>Lophotrochozoa</taxon>
        <taxon>Bryozoa</taxon>
        <taxon>Gymnolaemata</taxon>
        <taxon>Cheilostomatida</taxon>
        <taxon>Flustrina</taxon>
        <taxon>Buguloidea</taxon>
        <taxon>Bugulidae</taxon>
        <taxon>Bugula</taxon>
    </lineage>
</organism>
<gene>
    <name evidence="1" type="ORF">EB796_024563</name>
</gene>
<comment type="caution">
    <text evidence="1">The sequence shown here is derived from an EMBL/GenBank/DDBJ whole genome shotgun (WGS) entry which is preliminary data.</text>
</comment>
<sequence>MILRARRLYQGARLQSHRVSQFTIYISDQTRSVFTHTVTLVSDAEFFKHVSAFLDVLNQTRRNAMEKHGSKLDVKQYLDLSTLLKNLVCYVVL</sequence>
<dbReference type="EMBL" id="VXIV02003429">
    <property type="protein sequence ID" value="KAF6017112.1"/>
    <property type="molecule type" value="Genomic_DNA"/>
</dbReference>
<name>A0A7J7IT61_BUGNE</name>
<dbReference type="Proteomes" id="UP000593567">
    <property type="component" value="Unassembled WGS sequence"/>
</dbReference>
<evidence type="ECO:0000313" key="2">
    <source>
        <dbReference type="Proteomes" id="UP000593567"/>
    </source>
</evidence>
<evidence type="ECO:0000313" key="1">
    <source>
        <dbReference type="EMBL" id="KAF6017112.1"/>
    </source>
</evidence>